<evidence type="ECO:0000256" key="2">
    <source>
        <dbReference type="ARBA" id="ARBA00006375"/>
    </source>
</evidence>
<evidence type="ECO:0000256" key="6">
    <source>
        <dbReference type="ARBA" id="ARBA00022989"/>
    </source>
</evidence>
<dbReference type="PANTHER" id="PTHR45624">
    <property type="entry name" value="MITOCHONDRIAL BASIC AMINO ACIDS TRANSPORTER-RELATED"/>
    <property type="match status" value="1"/>
</dbReference>
<dbReference type="EMBL" id="NBII01000002">
    <property type="protein sequence ID" value="PAV22342.1"/>
    <property type="molecule type" value="Genomic_DNA"/>
</dbReference>
<dbReference type="GO" id="GO:0031966">
    <property type="term" value="C:mitochondrial membrane"/>
    <property type="evidence" value="ECO:0007669"/>
    <property type="project" value="UniProtKB-SubCell"/>
</dbReference>
<dbReference type="InterPro" id="IPR023395">
    <property type="entry name" value="MCP_dom_sf"/>
</dbReference>
<evidence type="ECO:0000313" key="13">
    <source>
        <dbReference type="Proteomes" id="UP000217199"/>
    </source>
</evidence>
<comment type="subcellular location">
    <subcellularLocation>
        <location evidence="1">Mitochondrion membrane</location>
        <topology evidence="1">Multi-pass membrane protein</topology>
    </subcellularLocation>
</comment>
<feature type="repeat" description="Solcar" evidence="9">
    <location>
        <begin position="214"/>
        <end position="300"/>
    </location>
</feature>
<evidence type="ECO:0000256" key="11">
    <source>
        <dbReference type="SAM" id="Phobius"/>
    </source>
</evidence>
<dbReference type="AlphaFoldDB" id="A0A286US16"/>
<keyword evidence="6 11" id="KW-1133">Transmembrane helix</keyword>
<feature type="repeat" description="Solcar" evidence="9">
    <location>
        <begin position="113"/>
        <end position="202"/>
    </location>
</feature>
<sequence length="308" mass="33720">MGKDNTGDGHLRLVGMLAGIGSGLTKVAVGQGFDTIKTRLQCSPPGTYKNALDCLSKTIRNESIFALYKGSTPPAIGWTAIDSVLLGSLHNYRLFLIRYGMTETKPGTETKRLTIPAHGIAGLFAGLTSAFVATPVELVKVKLQLQREKLSKDREFKSPIHCVRRIVQVQGVTGLWTGLGGSLLFRSNFMWMFMCYEALMRGFNHLSGPRFNIGDGLATFMSGGLASFGFWFMAIPADNIKNRMMAARLSGPRKSALEIAKIIIREDGPKGFVRGLTPVLLRAFPVNASALFVYEGLMKLMNAEKTRH</sequence>
<dbReference type="OrthoDB" id="193856at2759"/>
<evidence type="ECO:0000256" key="9">
    <source>
        <dbReference type="PROSITE-ProRule" id="PRU00282"/>
    </source>
</evidence>
<keyword evidence="8 9" id="KW-0472">Membrane</keyword>
<dbReference type="Gene3D" id="1.50.40.10">
    <property type="entry name" value="Mitochondrial carrier domain"/>
    <property type="match status" value="1"/>
</dbReference>
<feature type="transmembrane region" description="Helical" evidence="11">
    <location>
        <begin position="217"/>
        <end position="235"/>
    </location>
</feature>
<dbReference type="InterPro" id="IPR018108">
    <property type="entry name" value="MCP_transmembrane"/>
</dbReference>
<organism evidence="12 13">
    <name type="scientific">Pyrrhoderma noxium</name>
    <dbReference type="NCBI Taxonomy" id="2282107"/>
    <lineage>
        <taxon>Eukaryota</taxon>
        <taxon>Fungi</taxon>
        <taxon>Dikarya</taxon>
        <taxon>Basidiomycota</taxon>
        <taxon>Agaricomycotina</taxon>
        <taxon>Agaricomycetes</taxon>
        <taxon>Hymenochaetales</taxon>
        <taxon>Hymenochaetaceae</taxon>
        <taxon>Pyrrhoderma</taxon>
    </lineage>
</organism>
<accession>A0A286US16</accession>
<evidence type="ECO:0000256" key="8">
    <source>
        <dbReference type="ARBA" id="ARBA00023136"/>
    </source>
</evidence>
<keyword evidence="13" id="KW-1185">Reference proteome</keyword>
<protein>
    <submittedName>
        <fullName evidence="12">Mitochondrial carrier</fullName>
    </submittedName>
</protein>
<dbReference type="Proteomes" id="UP000217199">
    <property type="component" value="Unassembled WGS sequence"/>
</dbReference>
<keyword evidence="4 9" id="KW-0812">Transmembrane</keyword>
<dbReference type="SUPFAM" id="SSF103506">
    <property type="entry name" value="Mitochondrial carrier"/>
    <property type="match status" value="1"/>
</dbReference>
<comment type="similarity">
    <text evidence="2 10">Belongs to the mitochondrial carrier (TC 2.A.29) family.</text>
</comment>
<evidence type="ECO:0000256" key="7">
    <source>
        <dbReference type="ARBA" id="ARBA00023128"/>
    </source>
</evidence>
<dbReference type="GO" id="GO:1990575">
    <property type="term" value="P:mitochondrial L-ornithine transmembrane transport"/>
    <property type="evidence" value="ECO:0007669"/>
    <property type="project" value="TreeGrafter"/>
</dbReference>
<dbReference type="GO" id="GO:0000064">
    <property type="term" value="F:L-ornithine transmembrane transporter activity"/>
    <property type="evidence" value="ECO:0007669"/>
    <property type="project" value="TreeGrafter"/>
</dbReference>
<evidence type="ECO:0000313" key="12">
    <source>
        <dbReference type="EMBL" id="PAV22342.1"/>
    </source>
</evidence>
<keyword evidence="5" id="KW-0677">Repeat</keyword>
<dbReference type="STRING" id="2282107.A0A286US16"/>
<dbReference type="PANTHER" id="PTHR45624:SF57">
    <property type="entry name" value="MITOCHONDRIAL SUBSTRATE CARRIER FAMILY PROTEIN L"/>
    <property type="match status" value="1"/>
</dbReference>
<comment type="caution">
    <text evidence="12">The sequence shown here is derived from an EMBL/GenBank/DDBJ whole genome shotgun (WGS) entry which is preliminary data.</text>
</comment>
<feature type="repeat" description="Solcar" evidence="9">
    <location>
        <begin position="10"/>
        <end position="95"/>
    </location>
</feature>
<evidence type="ECO:0000256" key="1">
    <source>
        <dbReference type="ARBA" id="ARBA00004225"/>
    </source>
</evidence>
<keyword evidence="7" id="KW-0496">Mitochondrion</keyword>
<dbReference type="PROSITE" id="PS50920">
    <property type="entry name" value="SOLCAR"/>
    <property type="match status" value="3"/>
</dbReference>
<reference evidence="12 13" key="1">
    <citation type="journal article" date="2017" name="Mol. Ecol.">
        <title>Comparative and population genomic landscape of Phellinus noxius: A hypervariable fungus causing root rot in trees.</title>
        <authorList>
            <person name="Chung C.L."/>
            <person name="Lee T.J."/>
            <person name="Akiba M."/>
            <person name="Lee H.H."/>
            <person name="Kuo T.H."/>
            <person name="Liu D."/>
            <person name="Ke H.M."/>
            <person name="Yokoi T."/>
            <person name="Roa M.B."/>
            <person name="Lu M.J."/>
            <person name="Chang Y.Y."/>
            <person name="Ann P.J."/>
            <person name="Tsai J.N."/>
            <person name="Chen C.Y."/>
            <person name="Tzean S.S."/>
            <person name="Ota Y."/>
            <person name="Hattori T."/>
            <person name="Sahashi N."/>
            <person name="Liou R.F."/>
            <person name="Kikuchi T."/>
            <person name="Tsai I.J."/>
        </authorList>
    </citation>
    <scope>NUCLEOTIDE SEQUENCE [LARGE SCALE GENOMIC DNA]</scope>
    <source>
        <strain evidence="12 13">FFPRI411160</strain>
    </source>
</reference>
<evidence type="ECO:0000256" key="4">
    <source>
        <dbReference type="ARBA" id="ARBA00022692"/>
    </source>
</evidence>
<evidence type="ECO:0000256" key="10">
    <source>
        <dbReference type="RuleBase" id="RU000488"/>
    </source>
</evidence>
<dbReference type="InParanoid" id="A0A286US16"/>
<dbReference type="InterPro" id="IPR050567">
    <property type="entry name" value="Mitochondrial_Carrier"/>
</dbReference>
<evidence type="ECO:0000256" key="3">
    <source>
        <dbReference type="ARBA" id="ARBA00022448"/>
    </source>
</evidence>
<proteinExistence type="inferred from homology"/>
<evidence type="ECO:0000256" key="5">
    <source>
        <dbReference type="ARBA" id="ARBA00022737"/>
    </source>
</evidence>
<gene>
    <name evidence="12" type="ORF">PNOK_0229900</name>
</gene>
<feature type="transmembrane region" description="Helical" evidence="11">
    <location>
        <begin position="174"/>
        <end position="196"/>
    </location>
</feature>
<dbReference type="Pfam" id="PF00153">
    <property type="entry name" value="Mito_carr"/>
    <property type="match status" value="3"/>
</dbReference>
<name>A0A286US16_9AGAM</name>
<keyword evidence="3 10" id="KW-0813">Transport</keyword>